<dbReference type="AlphaFoldDB" id="A0A167LSG5"/>
<evidence type="ECO:0000313" key="2">
    <source>
        <dbReference type="EMBL" id="OAA53446.1"/>
    </source>
</evidence>
<name>A0A167LSG5_9HYPO</name>
<organism evidence="2 3">
    <name type="scientific">Niveomyces insectorum RCEF 264</name>
    <dbReference type="NCBI Taxonomy" id="1081102"/>
    <lineage>
        <taxon>Eukaryota</taxon>
        <taxon>Fungi</taxon>
        <taxon>Dikarya</taxon>
        <taxon>Ascomycota</taxon>
        <taxon>Pezizomycotina</taxon>
        <taxon>Sordariomycetes</taxon>
        <taxon>Hypocreomycetidae</taxon>
        <taxon>Hypocreales</taxon>
        <taxon>Cordycipitaceae</taxon>
        <taxon>Niveomyces</taxon>
    </lineage>
</organism>
<feature type="domain" description="HNH nuclease" evidence="1">
    <location>
        <begin position="213"/>
        <end position="291"/>
    </location>
</feature>
<accession>A0A167LSG5</accession>
<evidence type="ECO:0000259" key="1">
    <source>
        <dbReference type="Pfam" id="PF13391"/>
    </source>
</evidence>
<evidence type="ECO:0000313" key="3">
    <source>
        <dbReference type="Proteomes" id="UP000076874"/>
    </source>
</evidence>
<dbReference type="EMBL" id="AZHD01000029">
    <property type="protein sequence ID" value="OAA53446.1"/>
    <property type="molecule type" value="Genomic_DNA"/>
</dbReference>
<dbReference type="Proteomes" id="UP000076874">
    <property type="component" value="Unassembled WGS sequence"/>
</dbReference>
<reference evidence="2 3" key="1">
    <citation type="journal article" date="2016" name="Genome Biol. Evol.">
        <title>Divergent and convergent evolution of fungal pathogenicity.</title>
        <authorList>
            <person name="Shang Y."/>
            <person name="Xiao G."/>
            <person name="Zheng P."/>
            <person name="Cen K."/>
            <person name="Zhan S."/>
            <person name="Wang C."/>
        </authorList>
    </citation>
    <scope>NUCLEOTIDE SEQUENCE [LARGE SCALE GENOMIC DNA]</scope>
    <source>
        <strain evidence="2 3">RCEF 264</strain>
    </source>
</reference>
<dbReference type="STRING" id="1081102.A0A167LSG5"/>
<proteinExistence type="predicted"/>
<gene>
    <name evidence="2" type="ORF">SPI_09374</name>
</gene>
<protein>
    <recommendedName>
        <fullName evidence="1">HNH nuclease domain-containing protein</fullName>
    </recommendedName>
</protein>
<sequence length="392" mass="43170">MATSSHHRHQVSLESVFDLSSTAPTHLPAETRASARQAFYHIVDHFAGLETAQGLNTGGHQYSQAKLVRFTYEYALSELSRDIYLRAFFRVLTLSLDTDVAALRLDALAPPFAAFAEYLMDNFYLPLKASTRQTPQPSPITHSAVLRAQGGVATEGYIGTPARLASLRGTCLVRDRHRCVVTRAFSMSEFEKRYKSHGADAQDDDGTLFTQQTALRRDAVEVAHILPHSLMRASGNQELDKSREAALAVLNMFDYGVTHMIDGVDIDRTANALTLTKTLHGEFGAFNIFFDAVPGARNTYAIRSFLSPPTTADLGLPVTRTLFDSRTIDPPSPRLLAVHRAIAQILHLSAAGEYIDHVLRDMETNLVRADGSSELGRLVGLRLGGWIDGKVY</sequence>
<dbReference type="InterPro" id="IPR003615">
    <property type="entry name" value="HNH_nuc"/>
</dbReference>
<dbReference type="Pfam" id="PF13391">
    <property type="entry name" value="HNH_2"/>
    <property type="match status" value="1"/>
</dbReference>
<keyword evidence="3" id="KW-1185">Reference proteome</keyword>
<comment type="caution">
    <text evidence="2">The sequence shown here is derived from an EMBL/GenBank/DDBJ whole genome shotgun (WGS) entry which is preliminary data.</text>
</comment>
<dbReference type="OrthoDB" id="2104739at2759"/>